<keyword evidence="2" id="KW-1133">Transmembrane helix</keyword>
<evidence type="ECO:0000259" key="3">
    <source>
        <dbReference type="PROSITE" id="PS50948"/>
    </source>
</evidence>
<feature type="domain" description="ZP" evidence="4">
    <location>
        <begin position="450"/>
        <end position="697"/>
    </location>
</feature>
<accession>A0A914C493</accession>
<proteinExistence type="predicted"/>
<dbReference type="PROSITE" id="PS51034">
    <property type="entry name" value="ZP_2"/>
    <property type="match status" value="1"/>
</dbReference>
<dbReference type="SMART" id="SM00241">
    <property type="entry name" value="ZP"/>
    <property type="match status" value="1"/>
</dbReference>
<keyword evidence="2" id="KW-0472">Membrane</keyword>
<feature type="compositionally biased region" description="Basic and acidic residues" evidence="1">
    <location>
        <begin position="291"/>
        <end position="302"/>
    </location>
</feature>
<dbReference type="Pfam" id="PF25272">
    <property type="entry name" value="VERL_C"/>
    <property type="match status" value="1"/>
</dbReference>
<sequence length="799" mass="88483">MDTSVDMYELSCDRINGEIWKPSAPSELPKMPSANIPSVNPEKPAIFKGYDQNLKAARTLDGTQNNKNDLFSPQDYPQPPPGQYTRNFAPAPEPSAPGLPSRPAAVIRSPSVGSVSHSTPPPQPYAPALPAIPSAYVKPPSVGGRREGGGANLPSVALGAPSERPMACGEPQSILIENGRIFRQEYRSLHHVNVRNLTQCEKLCALSNIECAAYAYGHQNMDCILTTKSVESGRKLDYTTQWNPNYDLYAFLGASKCFEMMDGQENIRITTLSTTLSPPPSKSSAAAPGSKPDKPGAEVELEKSKKLAVDNTNWTEKSEIPEIFDDRDVFEVETEETEFITSTISTFKKVRFNATTYLPTAPGYKDKTSARNQQKEKIHGSKLENIHRSQQIDVITIPHTPEILHRVTETPELPYHEQVKVTETPEIPHRVPETPEMKKINTEKVVVKAICLERGVNVTFNTNGTNYTGAVYAAERFSQCRIFVENKNHFHIFISRPKYNNWCNALELENTLNAVIVMSNDLVMPYDVTTKDDFFYQITCDYKQTPNPSIVHSGIVVGGPEPKSISASIKQQDEQRTYVILQILKNGDTVSNVFIGEKLTALIESDVNPGRLRVVDCNATRVGGREPKPESVQLIKDGCTMMPQVIGNMAPGKGGLQAPLTAFRIDGSDQIDILCSVIICKEKCEPKDSCSANRNRRGTKIEVKDIDDKITVDHRLRVLVQDDPNKFIGENSSFRDFCINPNILLLTLGLLVLTLVALAVSMCSNQCRKRIGHRTLSDTSEINFHQTVSSLPRFGNALI</sequence>
<dbReference type="PROSITE" id="PS50948">
    <property type="entry name" value="PAN"/>
    <property type="match status" value="1"/>
</dbReference>
<feature type="transmembrane region" description="Helical" evidence="2">
    <location>
        <begin position="743"/>
        <end position="764"/>
    </location>
</feature>
<dbReference type="InterPro" id="IPR003609">
    <property type="entry name" value="Pan_app"/>
</dbReference>
<dbReference type="Gene3D" id="3.50.4.10">
    <property type="entry name" value="Hepatocyte Growth Factor"/>
    <property type="match status" value="1"/>
</dbReference>
<feature type="domain" description="Apple" evidence="3">
    <location>
        <begin position="168"/>
        <end position="253"/>
    </location>
</feature>
<dbReference type="GO" id="GO:0009653">
    <property type="term" value="P:anatomical structure morphogenesis"/>
    <property type="evidence" value="ECO:0007669"/>
    <property type="project" value="TreeGrafter"/>
</dbReference>
<evidence type="ECO:0000313" key="6">
    <source>
        <dbReference type="WBParaSite" id="ACRNAN_Path_194.g683.t1"/>
    </source>
</evidence>
<feature type="compositionally biased region" description="Low complexity" evidence="1">
    <location>
        <begin position="272"/>
        <end position="290"/>
    </location>
</feature>
<dbReference type="InterPro" id="IPR001507">
    <property type="entry name" value="ZP_dom"/>
</dbReference>
<dbReference type="SUPFAM" id="SSF57414">
    <property type="entry name" value="Hairpin loop containing domain-like"/>
    <property type="match status" value="1"/>
</dbReference>
<dbReference type="PANTHER" id="PTHR47327">
    <property type="entry name" value="FI18240P1-RELATED"/>
    <property type="match status" value="1"/>
</dbReference>
<dbReference type="WBParaSite" id="ACRNAN_Path_194.g683.t1">
    <property type="protein sequence ID" value="ACRNAN_Path_194.g683.t1"/>
    <property type="gene ID" value="ACRNAN_Path_194.g683"/>
</dbReference>
<dbReference type="PANTHER" id="PTHR47327:SF19">
    <property type="entry name" value="CUTICLIN-LIKE"/>
    <property type="match status" value="1"/>
</dbReference>
<organism evidence="5 6">
    <name type="scientific">Acrobeloides nanus</name>
    <dbReference type="NCBI Taxonomy" id="290746"/>
    <lineage>
        <taxon>Eukaryota</taxon>
        <taxon>Metazoa</taxon>
        <taxon>Ecdysozoa</taxon>
        <taxon>Nematoda</taxon>
        <taxon>Chromadorea</taxon>
        <taxon>Rhabditida</taxon>
        <taxon>Tylenchina</taxon>
        <taxon>Cephalobomorpha</taxon>
        <taxon>Cephaloboidea</taxon>
        <taxon>Cephalobidae</taxon>
        <taxon>Acrobeloides</taxon>
    </lineage>
</organism>
<dbReference type="InterPro" id="IPR057371">
    <property type="entry name" value="VERL_C"/>
</dbReference>
<dbReference type="InterPro" id="IPR052774">
    <property type="entry name" value="Celegans_DevNeuronal_Protein"/>
</dbReference>
<dbReference type="AlphaFoldDB" id="A0A914C493"/>
<protein>
    <submittedName>
        <fullName evidence="6">Uncharacterized protein</fullName>
    </submittedName>
</protein>
<reference evidence="6" key="1">
    <citation type="submission" date="2022-11" db="UniProtKB">
        <authorList>
            <consortium name="WormBaseParasite"/>
        </authorList>
    </citation>
    <scope>IDENTIFICATION</scope>
</reference>
<evidence type="ECO:0000256" key="2">
    <source>
        <dbReference type="SAM" id="Phobius"/>
    </source>
</evidence>
<evidence type="ECO:0000259" key="4">
    <source>
        <dbReference type="PROSITE" id="PS51034"/>
    </source>
</evidence>
<keyword evidence="2" id="KW-0812">Transmembrane</keyword>
<evidence type="ECO:0000256" key="1">
    <source>
        <dbReference type="SAM" id="MobiDB-lite"/>
    </source>
</evidence>
<feature type="region of interest" description="Disordered" evidence="1">
    <location>
        <begin position="63"/>
        <end position="100"/>
    </location>
</feature>
<evidence type="ECO:0000313" key="5">
    <source>
        <dbReference type="Proteomes" id="UP000887540"/>
    </source>
</evidence>
<dbReference type="Pfam" id="PF00024">
    <property type="entry name" value="PAN_1"/>
    <property type="match status" value="1"/>
</dbReference>
<dbReference type="Proteomes" id="UP000887540">
    <property type="component" value="Unplaced"/>
</dbReference>
<feature type="region of interest" description="Disordered" evidence="1">
    <location>
        <begin position="272"/>
        <end position="302"/>
    </location>
</feature>
<keyword evidence="5" id="KW-1185">Reference proteome</keyword>
<name>A0A914C493_9BILA</name>